<evidence type="ECO:0000313" key="4">
    <source>
        <dbReference type="Proteomes" id="UP000572635"/>
    </source>
</evidence>
<gene>
    <name evidence="3" type="ORF">HDA36_005039</name>
</gene>
<dbReference type="PANTHER" id="PTHR40763:SF5">
    <property type="entry name" value="MEMBRANE PROTEIN"/>
    <property type="match status" value="1"/>
</dbReference>
<dbReference type="InterPro" id="IPR012551">
    <property type="entry name" value="DUF1707_SHOCT-like"/>
</dbReference>
<dbReference type="AlphaFoldDB" id="A0A7W8QS87"/>
<sequence length="197" mass="21317">MRASDADRERVAGVLRDAAAAGRITLEELQERLDATFAARTYDDLAPLTADLPAEPGPQVPAQGGAAPARGAEQDEPLVLRAKVGNVVRRGHWRAPRRIQVSNPMGSTVLDFRSAQLPDGPVDVDLATSWGETRLVLPDGATAEIRVNSSWFGLVDSRVPEAPAPPAPHFVIHGDMRGGSLKVRYKMRLEEMFGLHD</sequence>
<accession>A0A7W8QS87</accession>
<comment type="caution">
    <text evidence="3">The sequence shown here is derived from an EMBL/GenBank/DDBJ whole genome shotgun (WGS) entry which is preliminary data.</text>
</comment>
<evidence type="ECO:0000256" key="1">
    <source>
        <dbReference type="SAM" id="MobiDB-lite"/>
    </source>
</evidence>
<dbReference type="EMBL" id="JACHDB010000001">
    <property type="protein sequence ID" value="MBB5434955.1"/>
    <property type="molecule type" value="Genomic_DNA"/>
</dbReference>
<feature type="compositionally biased region" description="Low complexity" evidence="1">
    <location>
        <begin position="60"/>
        <end position="71"/>
    </location>
</feature>
<keyword evidence="4" id="KW-1185">Reference proteome</keyword>
<dbReference type="Pfam" id="PF08044">
    <property type="entry name" value="DUF1707"/>
    <property type="match status" value="1"/>
</dbReference>
<protein>
    <recommendedName>
        <fullName evidence="2">DUF1707 domain-containing protein</fullName>
    </recommendedName>
</protein>
<reference evidence="3 4" key="1">
    <citation type="submission" date="2020-08" db="EMBL/GenBank/DDBJ databases">
        <title>Sequencing the genomes of 1000 actinobacteria strains.</title>
        <authorList>
            <person name="Klenk H.-P."/>
        </authorList>
    </citation>
    <scope>NUCLEOTIDE SEQUENCE [LARGE SCALE GENOMIC DNA]</scope>
    <source>
        <strain evidence="3 4">DSM 44551</strain>
    </source>
</reference>
<dbReference type="Proteomes" id="UP000572635">
    <property type="component" value="Unassembled WGS sequence"/>
</dbReference>
<feature type="region of interest" description="Disordered" evidence="1">
    <location>
        <begin position="48"/>
        <end position="75"/>
    </location>
</feature>
<proteinExistence type="predicted"/>
<organism evidence="3 4">
    <name type="scientific">Nocardiopsis composta</name>
    <dbReference type="NCBI Taxonomy" id="157465"/>
    <lineage>
        <taxon>Bacteria</taxon>
        <taxon>Bacillati</taxon>
        <taxon>Actinomycetota</taxon>
        <taxon>Actinomycetes</taxon>
        <taxon>Streptosporangiales</taxon>
        <taxon>Nocardiopsidaceae</taxon>
        <taxon>Nocardiopsis</taxon>
    </lineage>
</organism>
<name>A0A7W8QS87_9ACTN</name>
<evidence type="ECO:0000313" key="3">
    <source>
        <dbReference type="EMBL" id="MBB5434955.1"/>
    </source>
</evidence>
<feature type="domain" description="DUF1707" evidence="2">
    <location>
        <begin position="1"/>
        <end position="53"/>
    </location>
</feature>
<dbReference type="RefSeq" id="WP_184396158.1">
    <property type="nucleotide sequence ID" value="NZ_BAAAJD010000210.1"/>
</dbReference>
<dbReference type="PANTHER" id="PTHR40763">
    <property type="entry name" value="MEMBRANE PROTEIN-RELATED"/>
    <property type="match status" value="1"/>
</dbReference>
<evidence type="ECO:0000259" key="2">
    <source>
        <dbReference type="Pfam" id="PF08044"/>
    </source>
</evidence>